<sequence length="38" mass="4350">MLEIIDNRSPSIEFIKVDLPAFGLPIIVTYPDFVFIEP</sequence>
<name>A0A0W8FYZ3_9ZZZZ</name>
<evidence type="ECO:0000313" key="1">
    <source>
        <dbReference type="EMBL" id="KUG26077.1"/>
    </source>
</evidence>
<gene>
    <name evidence="1" type="ORF">ASZ90_004086</name>
</gene>
<proteinExistence type="predicted"/>
<protein>
    <submittedName>
        <fullName evidence="1">Uncharacterized protein</fullName>
    </submittedName>
</protein>
<reference evidence="1" key="1">
    <citation type="journal article" date="2015" name="Proc. Natl. Acad. Sci. U.S.A.">
        <title>Networks of energetic and metabolic interactions define dynamics in microbial communities.</title>
        <authorList>
            <person name="Embree M."/>
            <person name="Liu J.K."/>
            <person name="Al-Bassam M.M."/>
            <person name="Zengler K."/>
        </authorList>
    </citation>
    <scope>NUCLEOTIDE SEQUENCE</scope>
</reference>
<comment type="caution">
    <text evidence="1">The sequence shown here is derived from an EMBL/GenBank/DDBJ whole genome shotgun (WGS) entry which is preliminary data.</text>
</comment>
<dbReference type="AlphaFoldDB" id="A0A0W8FYZ3"/>
<accession>A0A0W8FYZ3</accession>
<organism evidence="1">
    <name type="scientific">hydrocarbon metagenome</name>
    <dbReference type="NCBI Taxonomy" id="938273"/>
    <lineage>
        <taxon>unclassified sequences</taxon>
        <taxon>metagenomes</taxon>
        <taxon>ecological metagenomes</taxon>
    </lineage>
</organism>
<dbReference type="EMBL" id="LNQE01000540">
    <property type="protein sequence ID" value="KUG26077.1"/>
    <property type="molecule type" value="Genomic_DNA"/>
</dbReference>